<dbReference type="PANTHER" id="PTHR11895">
    <property type="entry name" value="TRANSAMIDASE"/>
    <property type="match status" value="1"/>
</dbReference>
<protein>
    <submittedName>
        <fullName evidence="3">Aspartyl-tRNA(Asn)/glutamyl-tRNA(Gln) amidotransferase subunit A</fullName>
        <ecNumber evidence="3">6.3.5.6</ecNumber>
        <ecNumber evidence="3">6.3.5.7</ecNumber>
    </submittedName>
</protein>
<name>A0A7W5GZE4_9GAMM</name>
<comment type="similarity">
    <text evidence="1">Belongs to the amidase family.</text>
</comment>
<dbReference type="Pfam" id="PF01425">
    <property type="entry name" value="Amidase"/>
    <property type="match status" value="1"/>
</dbReference>
<keyword evidence="4" id="KW-1185">Reference proteome</keyword>
<dbReference type="NCBIfam" id="NF004815">
    <property type="entry name" value="PRK06169.1"/>
    <property type="match status" value="1"/>
</dbReference>
<keyword evidence="3" id="KW-0436">Ligase</keyword>
<dbReference type="GO" id="GO:0016740">
    <property type="term" value="F:transferase activity"/>
    <property type="evidence" value="ECO:0007669"/>
    <property type="project" value="UniProtKB-KW"/>
</dbReference>
<dbReference type="SUPFAM" id="SSF75304">
    <property type="entry name" value="Amidase signature (AS) enzymes"/>
    <property type="match status" value="1"/>
</dbReference>
<organism evidence="3 4">
    <name type="scientific">Halomonas fontilapidosi</name>
    <dbReference type="NCBI Taxonomy" id="616675"/>
    <lineage>
        <taxon>Bacteria</taxon>
        <taxon>Pseudomonadati</taxon>
        <taxon>Pseudomonadota</taxon>
        <taxon>Gammaproteobacteria</taxon>
        <taxon>Oceanospirillales</taxon>
        <taxon>Halomonadaceae</taxon>
        <taxon>Halomonas</taxon>
    </lineage>
</organism>
<reference evidence="3 4" key="1">
    <citation type="submission" date="2020-08" db="EMBL/GenBank/DDBJ databases">
        <title>Genomic Encyclopedia of Type Strains, Phase III (KMG-III): the genomes of soil and plant-associated and newly described type strains.</title>
        <authorList>
            <person name="Whitman W."/>
        </authorList>
    </citation>
    <scope>NUCLEOTIDE SEQUENCE [LARGE SCALE GENOMIC DNA]</scope>
    <source>
        <strain evidence="3 4">CECT 7341</strain>
    </source>
</reference>
<dbReference type="Proteomes" id="UP000563050">
    <property type="component" value="Unassembled WGS sequence"/>
</dbReference>
<evidence type="ECO:0000313" key="3">
    <source>
        <dbReference type="EMBL" id="MBB3184202.1"/>
    </source>
</evidence>
<feature type="domain" description="Amidase" evidence="2">
    <location>
        <begin position="52"/>
        <end position="472"/>
    </location>
</feature>
<comment type="caution">
    <text evidence="3">The sequence shown here is derived from an EMBL/GenBank/DDBJ whole genome shotgun (WGS) entry which is preliminary data.</text>
</comment>
<keyword evidence="3" id="KW-0808">Transferase</keyword>
<dbReference type="EMBL" id="JACHXQ010000005">
    <property type="protein sequence ID" value="MBB3184202.1"/>
    <property type="molecule type" value="Genomic_DNA"/>
</dbReference>
<dbReference type="GO" id="GO:0050566">
    <property type="term" value="F:asparaginyl-tRNA synthase (glutamine-hydrolyzing) activity"/>
    <property type="evidence" value="ECO:0007669"/>
    <property type="project" value="UniProtKB-EC"/>
</dbReference>
<accession>A0A7W5GZE4</accession>
<proteinExistence type="inferred from homology"/>
<dbReference type="GO" id="GO:0050567">
    <property type="term" value="F:glutaminyl-tRNA synthase (glutamine-hydrolyzing) activity"/>
    <property type="evidence" value="ECO:0007669"/>
    <property type="project" value="UniProtKB-EC"/>
</dbReference>
<dbReference type="InterPro" id="IPR000120">
    <property type="entry name" value="Amidase"/>
</dbReference>
<gene>
    <name evidence="3" type="ORF">FHR95_001763</name>
</gene>
<dbReference type="EC" id="6.3.5.7" evidence="3"/>
<sequence>MERSNGLRYVGRLSPWIPALDRRCGMSESDLGTLDAQRLAALFGSRDASPLEATRAALERIERFNDTVNAYVHVDHAGAEAAAMASARRWGQGKPLSAIDGVPVSLKDLTEVAGMPCRSGSLTVSDTPCERDAPPARFLREAGAVILGKTNTSEFGWKAVTDNRVFGATLNPWDTRLTPGGSSGGAAVAAALNMGVLHQGGDSGGSIRIPAAFTGVFGFKPSFGWTPQWPPATEPTLSHLGPLTRTVRDAVSMLNVIGRYDYRDPYALRGQPEDWGQDLDRGLHGLRIAYSPALGYAQVDWQVAHRVAEAARKLESLGAEVVEIHPGFSSPLDTFKKLWFTASLEKWSQLDDTLRAKLDPGLVANAREAEHWSALELFRALQERACLTEGLEHFNQRYHLLMTPTVPISPFEANHQVPPGSGMTDWEEWAPFSYPFNLSQQPAASVPCGFTDDGLPVGFQLAGGRHDDARVLRVCHAFMEAYPARFPSIPDPSQQA</sequence>
<dbReference type="Gene3D" id="3.90.1300.10">
    <property type="entry name" value="Amidase signature (AS) domain"/>
    <property type="match status" value="1"/>
</dbReference>
<dbReference type="InterPro" id="IPR023631">
    <property type="entry name" value="Amidase_dom"/>
</dbReference>
<evidence type="ECO:0000259" key="2">
    <source>
        <dbReference type="Pfam" id="PF01425"/>
    </source>
</evidence>
<dbReference type="AlphaFoldDB" id="A0A7W5GZE4"/>
<dbReference type="InterPro" id="IPR036928">
    <property type="entry name" value="AS_sf"/>
</dbReference>
<evidence type="ECO:0000256" key="1">
    <source>
        <dbReference type="ARBA" id="ARBA00009199"/>
    </source>
</evidence>
<evidence type="ECO:0000313" key="4">
    <source>
        <dbReference type="Proteomes" id="UP000563050"/>
    </source>
</evidence>
<dbReference type="EC" id="6.3.5.6" evidence="3"/>
<dbReference type="PANTHER" id="PTHR11895:SF7">
    <property type="entry name" value="GLUTAMYL-TRNA(GLN) AMIDOTRANSFERASE SUBUNIT A, MITOCHONDRIAL"/>
    <property type="match status" value="1"/>
</dbReference>